<gene>
    <name evidence="3" type="ORF">GCM10009430_32560</name>
</gene>
<dbReference type="Proteomes" id="UP001501758">
    <property type="component" value="Unassembled WGS sequence"/>
</dbReference>
<sequence>MVITFRKIIKRVVIYIFGSLSILLLIGIVIGYYFSEKGYSGQISSHFDGSKFFNPNGKSGNGIKEVFKLIHSRKPTKWIENYETFTRDTLINDNLTDSLRLVFVNHSTFLIQVDSVNILIDPIWSDRCSPIQWMGPKRNRPPGITFNSLPKIDVVLISHNHYDHLDKNTVLKLQQKFTPQFIVPLGVSHFFRRLGIENVTEIDWNKNMNVNNLKITAMPAVHFSSRGLFDRDKTLWCGFMVEGSKTIYYAGDTAYDDTIFKTIGETFPNIDVAIIPIGAYKPNWFMAPIHTSPNEAVQIHLDIKSKKAIATHFGTFALADEGQGEAGDDLRKALEYYKIPREQFLLPDEGVFYTY</sequence>
<evidence type="ECO:0000256" key="1">
    <source>
        <dbReference type="SAM" id="Phobius"/>
    </source>
</evidence>
<evidence type="ECO:0000259" key="2">
    <source>
        <dbReference type="Pfam" id="PF12706"/>
    </source>
</evidence>
<comment type="caution">
    <text evidence="3">The sequence shown here is derived from an EMBL/GenBank/DDBJ whole genome shotgun (WGS) entry which is preliminary data.</text>
</comment>
<dbReference type="InterPro" id="IPR036866">
    <property type="entry name" value="RibonucZ/Hydroxyglut_hydro"/>
</dbReference>
<accession>A0ABN1J1N9</accession>
<dbReference type="Gene3D" id="3.60.15.10">
    <property type="entry name" value="Ribonuclease Z/Hydroxyacylglutathione hydrolase-like"/>
    <property type="match status" value="1"/>
</dbReference>
<reference evidence="3 4" key="1">
    <citation type="journal article" date="2019" name="Int. J. Syst. Evol. Microbiol.">
        <title>The Global Catalogue of Microorganisms (GCM) 10K type strain sequencing project: providing services to taxonomists for standard genome sequencing and annotation.</title>
        <authorList>
            <consortium name="The Broad Institute Genomics Platform"/>
            <consortium name="The Broad Institute Genome Sequencing Center for Infectious Disease"/>
            <person name="Wu L."/>
            <person name="Ma J."/>
        </authorList>
    </citation>
    <scope>NUCLEOTIDE SEQUENCE [LARGE SCALE GENOMIC DNA]</scope>
    <source>
        <strain evidence="3 4">JCM 15974</strain>
    </source>
</reference>
<keyword evidence="1" id="KW-0472">Membrane</keyword>
<keyword evidence="1" id="KW-1133">Transmembrane helix</keyword>
<dbReference type="InterPro" id="IPR001279">
    <property type="entry name" value="Metallo-B-lactamas"/>
</dbReference>
<organism evidence="3 4">
    <name type="scientific">Aquimarina litoralis</name>
    <dbReference type="NCBI Taxonomy" id="584605"/>
    <lineage>
        <taxon>Bacteria</taxon>
        <taxon>Pseudomonadati</taxon>
        <taxon>Bacteroidota</taxon>
        <taxon>Flavobacteriia</taxon>
        <taxon>Flavobacteriales</taxon>
        <taxon>Flavobacteriaceae</taxon>
        <taxon>Aquimarina</taxon>
    </lineage>
</organism>
<keyword evidence="4" id="KW-1185">Reference proteome</keyword>
<dbReference type="PANTHER" id="PTHR15032">
    <property type="entry name" value="N-ACYL-PHOSPHATIDYLETHANOLAMINE-HYDROLYZING PHOSPHOLIPASE D"/>
    <property type="match status" value="1"/>
</dbReference>
<dbReference type="SUPFAM" id="SSF56281">
    <property type="entry name" value="Metallo-hydrolase/oxidoreductase"/>
    <property type="match status" value="1"/>
</dbReference>
<proteinExistence type="predicted"/>
<evidence type="ECO:0000313" key="3">
    <source>
        <dbReference type="EMBL" id="GAA0726028.1"/>
    </source>
</evidence>
<evidence type="ECO:0000313" key="4">
    <source>
        <dbReference type="Proteomes" id="UP001501758"/>
    </source>
</evidence>
<feature type="transmembrane region" description="Helical" evidence="1">
    <location>
        <begin position="12"/>
        <end position="34"/>
    </location>
</feature>
<protein>
    <submittedName>
        <fullName evidence="3">MBL fold metallo-hydrolase</fullName>
    </submittedName>
</protein>
<name>A0ABN1J1N9_9FLAO</name>
<dbReference type="Pfam" id="PF12706">
    <property type="entry name" value="Lactamase_B_2"/>
    <property type="match status" value="1"/>
</dbReference>
<dbReference type="EMBL" id="BAAAGE010000003">
    <property type="protein sequence ID" value="GAA0726028.1"/>
    <property type="molecule type" value="Genomic_DNA"/>
</dbReference>
<keyword evidence="1" id="KW-0812">Transmembrane</keyword>
<feature type="domain" description="Metallo-beta-lactamase" evidence="2">
    <location>
        <begin position="117"/>
        <end position="313"/>
    </location>
</feature>
<dbReference type="PANTHER" id="PTHR15032:SF4">
    <property type="entry name" value="N-ACYL-PHOSPHATIDYLETHANOLAMINE-HYDROLYZING PHOSPHOLIPASE D"/>
    <property type="match status" value="1"/>
</dbReference>